<comment type="caution">
    <text evidence="1">The sequence shown here is derived from an EMBL/GenBank/DDBJ whole genome shotgun (WGS) entry which is preliminary data.</text>
</comment>
<feature type="non-terminal residue" evidence="1">
    <location>
        <position position="1"/>
    </location>
</feature>
<evidence type="ECO:0000313" key="2">
    <source>
        <dbReference type="Proteomes" id="UP000664658"/>
    </source>
</evidence>
<dbReference type="AlphaFoldDB" id="A0A8I1WB38"/>
<evidence type="ECO:0000313" key="1">
    <source>
        <dbReference type="EMBL" id="MBO1110151.1"/>
    </source>
</evidence>
<sequence length="144" mass="15928">GDLLVAVVMSKIGLSQHMHVDFAGMFSDGVALSLNSEDQQLWCVSDDSGKNYRNVATSGETTFDSHITEQVMRSDVAFSGMNFPHIMVPLMEQTQHMIHQTRPLVIHESMSLELSSQELASPSVRLSNASMKIDENRGNVTLTF</sequence>
<dbReference type="Pfam" id="PF12119">
    <property type="entry name" value="DUF3581"/>
    <property type="match status" value="1"/>
</dbReference>
<gene>
    <name evidence="1" type="ORF">J2R62_18755</name>
</gene>
<dbReference type="RefSeq" id="WP_207542993.1">
    <property type="nucleotide sequence ID" value="NZ_JAFNAA010000368.1"/>
</dbReference>
<dbReference type="Proteomes" id="UP000664658">
    <property type="component" value="Unassembled WGS sequence"/>
</dbReference>
<reference evidence="1" key="1">
    <citation type="submission" date="2021-03" db="EMBL/GenBank/DDBJ databases">
        <title>Plesiomonas shigelloides zfcc0051, isolated from zebrafish feces.</title>
        <authorList>
            <person name="Vanderhoek Z."/>
            <person name="Gaulke C."/>
        </authorList>
    </citation>
    <scope>NUCLEOTIDE SEQUENCE</scope>
    <source>
        <strain evidence="1">Zfcc0051</strain>
    </source>
</reference>
<dbReference type="EMBL" id="JAFNAA010000368">
    <property type="protein sequence ID" value="MBO1110151.1"/>
    <property type="molecule type" value="Genomic_DNA"/>
</dbReference>
<name>A0A8I1WB38_PLESH</name>
<dbReference type="InterPro" id="IPR021974">
    <property type="entry name" value="DUF3581"/>
</dbReference>
<protein>
    <submittedName>
        <fullName evidence="1">DUF3581 family protein</fullName>
    </submittedName>
</protein>
<accession>A0A8I1WB38</accession>
<organism evidence="1 2">
    <name type="scientific">Plesiomonas shigelloides</name>
    <name type="common">Aeromonas shigelloides</name>
    <dbReference type="NCBI Taxonomy" id="703"/>
    <lineage>
        <taxon>Bacteria</taxon>
        <taxon>Pseudomonadati</taxon>
        <taxon>Pseudomonadota</taxon>
        <taxon>Gammaproteobacteria</taxon>
        <taxon>Enterobacterales</taxon>
        <taxon>Enterobacteriaceae</taxon>
        <taxon>Plesiomonas</taxon>
    </lineage>
</organism>
<proteinExistence type="predicted"/>